<organism evidence="2">
    <name type="scientific">bioreactor metagenome</name>
    <dbReference type="NCBI Taxonomy" id="1076179"/>
    <lineage>
        <taxon>unclassified sequences</taxon>
        <taxon>metagenomes</taxon>
        <taxon>ecological metagenomes</taxon>
    </lineage>
</organism>
<sequence>MGKPVKIIDLATDLIRLSGFEPGTDIDIVFTGIRPGEKLFEELLTAEEGTEASRFKKIFVARNNGLPAELPELLEELRQAAEEENGRAIREKLGKLIPHCQVCSEENGK</sequence>
<accession>A0A644YLZ3</accession>
<evidence type="ECO:0000259" key="1">
    <source>
        <dbReference type="Pfam" id="PF02719"/>
    </source>
</evidence>
<dbReference type="Pfam" id="PF02719">
    <property type="entry name" value="Polysacc_synt_2"/>
    <property type="match status" value="1"/>
</dbReference>
<reference evidence="2" key="1">
    <citation type="submission" date="2019-08" db="EMBL/GenBank/DDBJ databases">
        <authorList>
            <person name="Kucharzyk K."/>
            <person name="Murdoch R.W."/>
            <person name="Higgins S."/>
            <person name="Loffler F."/>
        </authorList>
    </citation>
    <scope>NUCLEOTIDE SEQUENCE</scope>
</reference>
<name>A0A644YLZ3_9ZZZZ</name>
<comment type="caution">
    <text evidence="2">The sequence shown here is derived from an EMBL/GenBank/DDBJ whole genome shotgun (WGS) entry which is preliminary data.</text>
</comment>
<dbReference type="EMBL" id="VSSQ01005376">
    <property type="protein sequence ID" value="MPM28901.1"/>
    <property type="molecule type" value="Genomic_DNA"/>
</dbReference>
<feature type="domain" description="Polysaccharide biosynthesis protein CapD-like" evidence="1">
    <location>
        <begin position="1"/>
        <end position="62"/>
    </location>
</feature>
<protein>
    <recommendedName>
        <fullName evidence="1">Polysaccharide biosynthesis protein CapD-like domain-containing protein</fullName>
    </recommendedName>
</protein>
<dbReference type="InterPro" id="IPR003869">
    <property type="entry name" value="Polysac_CapD-like"/>
</dbReference>
<dbReference type="AlphaFoldDB" id="A0A644YLZ3"/>
<dbReference type="PANTHER" id="PTHR43318:SF1">
    <property type="entry name" value="POLYSACCHARIDE BIOSYNTHESIS PROTEIN EPSC-RELATED"/>
    <property type="match status" value="1"/>
</dbReference>
<evidence type="ECO:0000313" key="2">
    <source>
        <dbReference type="EMBL" id="MPM28901.1"/>
    </source>
</evidence>
<dbReference type="Gene3D" id="3.40.50.720">
    <property type="entry name" value="NAD(P)-binding Rossmann-like Domain"/>
    <property type="match status" value="1"/>
</dbReference>
<dbReference type="PANTHER" id="PTHR43318">
    <property type="entry name" value="UDP-N-ACETYLGLUCOSAMINE 4,6-DEHYDRATASE"/>
    <property type="match status" value="1"/>
</dbReference>
<dbReference type="InterPro" id="IPR051203">
    <property type="entry name" value="Polysaccharide_Synthase-Rel"/>
</dbReference>
<proteinExistence type="predicted"/>
<gene>
    <name evidence="2" type="ORF">SDC9_75438</name>
</gene>